<protein>
    <submittedName>
        <fullName evidence="1">Uncharacterized protein</fullName>
    </submittedName>
</protein>
<reference evidence="1" key="2">
    <citation type="submission" date="2021-10" db="EMBL/GenBank/DDBJ databases">
        <title>Phylogenomics reveals ancestral predisposition of the termite-cultivated fungus Termitomyces towards a domesticated lifestyle.</title>
        <authorList>
            <person name="Auxier B."/>
            <person name="Grum-Grzhimaylo A."/>
            <person name="Cardenas M.E."/>
            <person name="Lodge J.D."/>
            <person name="Laessoe T."/>
            <person name="Pedersen O."/>
            <person name="Smith M.E."/>
            <person name="Kuyper T.W."/>
            <person name="Franco-Molano E.A."/>
            <person name="Baroni T.J."/>
            <person name="Aanen D.K."/>
        </authorList>
    </citation>
    <scope>NUCLEOTIDE SEQUENCE</scope>
    <source>
        <strain evidence="1">D49</strain>
    </source>
</reference>
<sequence length="97" mass="11033">MNLLNELLNRVKVYREQTWETSERILAEKAKAILGDLFNHLETEIDEEFRGLLLKAESTEESINELRTFLLKRMSSGTVSGIIDSYGEATSKVLVEG</sequence>
<name>A0A9P7GGY7_9AGAR</name>
<evidence type="ECO:0000313" key="2">
    <source>
        <dbReference type="Proteomes" id="UP000717328"/>
    </source>
</evidence>
<organism evidence="1 2">
    <name type="scientific">Sphagnurus paluster</name>
    <dbReference type="NCBI Taxonomy" id="117069"/>
    <lineage>
        <taxon>Eukaryota</taxon>
        <taxon>Fungi</taxon>
        <taxon>Dikarya</taxon>
        <taxon>Basidiomycota</taxon>
        <taxon>Agaricomycotina</taxon>
        <taxon>Agaricomycetes</taxon>
        <taxon>Agaricomycetidae</taxon>
        <taxon>Agaricales</taxon>
        <taxon>Tricholomatineae</taxon>
        <taxon>Lyophyllaceae</taxon>
        <taxon>Sphagnurus</taxon>
    </lineage>
</organism>
<accession>A0A9P7GGY7</accession>
<dbReference type="Proteomes" id="UP000717328">
    <property type="component" value="Unassembled WGS sequence"/>
</dbReference>
<gene>
    <name evidence="1" type="ORF">H0H81_012384</name>
</gene>
<comment type="caution">
    <text evidence="1">The sequence shown here is derived from an EMBL/GenBank/DDBJ whole genome shotgun (WGS) entry which is preliminary data.</text>
</comment>
<evidence type="ECO:0000313" key="1">
    <source>
        <dbReference type="EMBL" id="KAG5650394.1"/>
    </source>
</evidence>
<dbReference type="AlphaFoldDB" id="A0A9P7GGY7"/>
<keyword evidence="2" id="KW-1185">Reference proteome</keyword>
<proteinExistence type="predicted"/>
<reference evidence="1" key="1">
    <citation type="submission" date="2021-02" db="EMBL/GenBank/DDBJ databases">
        <authorList>
            <person name="Nieuwenhuis M."/>
            <person name="Van De Peppel L.J.J."/>
        </authorList>
    </citation>
    <scope>NUCLEOTIDE SEQUENCE</scope>
    <source>
        <strain evidence="1">D49</strain>
    </source>
</reference>
<dbReference type="EMBL" id="JABCKI010000462">
    <property type="protein sequence ID" value="KAG5650394.1"/>
    <property type="molecule type" value="Genomic_DNA"/>
</dbReference>